<dbReference type="InterPro" id="IPR011032">
    <property type="entry name" value="GroES-like_sf"/>
</dbReference>
<accession>A0A9W9ZS70</accession>
<gene>
    <name evidence="2" type="primary">RTN4IP1</name>
    <name evidence="2" type="ORF">OS493_006952</name>
</gene>
<evidence type="ECO:0000313" key="3">
    <source>
        <dbReference type="Proteomes" id="UP001163046"/>
    </source>
</evidence>
<dbReference type="Proteomes" id="UP001163046">
    <property type="component" value="Unassembled WGS sequence"/>
</dbReference>
<feature type="domain" description="Alcohol dehydrogenase-like N-terminal" evidence="1">
    <location>
        <begin position="81"/>
        <end position="169"/>
    </location>
</feature>
<dbReference type="EMBL" id="MU825875">
    <property type="protein sequence ID" value="KAJ7386917.1"/>
    <property type="molecule type" value="Genomic_DNA"/>
</dbReference>
<name>A0A9W9ZS70_9CNID</name>
<sequence>MLLKCVLRTSNRGCLGLASKICALRRLQLAGRAASHRYLTDAFTRSFSTAHSMEAWSINEYGSNDVLELRSQPLPVLRRSTDILVRVHAASVNPMDFRMRNGYGETLFNLWRKLEKVDEFPLILGRDFSGEVVKTGRLARRFRQGDQVWGTPSVIAGGTHGEFVVASQDEVL</sequence>
<dbReference type="PANTHER" id="PTHR11695:SF294">
    <property type="entry name" value="RETICULON-4-INTERACTING PROTEIN 1, MITOCHONDRIAL"/>
    <property type="match status" value="1"/>
</dbReference>
<dbReference type="PANTHER" id="PTHR11695">
    <property type="entry name" value="ALCOHOL DEHYDROGENASE RELATED"/>
    <property type="match status" value="1"/>
</dbReference>
<evidence type="ECO:0000313" key="2">
    <source>
        <dbReference type="EMBL" id="KAJ7386917.1"/>
    </source>
</evidence>
<dbReference type="Pfam" id="PF08240">
    <property type="entry name" value="ADH_N"/>
    <property type="match status" value="1"/>
</dbReference>
<organism evidence="2 3">
    <name type="scientific">Desmophyllum pertusum</name>
    <dbReference type="NCBI Taxonomy" id="174260"/>
    <lineage>
        <taxon>Eukaryota</taxon>
        <taxon>Metazoa</taxon>
        <taxon>Cnidaria</taxon>
        <taxon>Anthozoa</taxon>
        <taxon>Hexacorallia</taxon>
        <taxon>Scleractinia</taxon>
        <taxon>Caryophylliina</taxon>
        <taxon>Caryophylliidae</taxon>
        <taxon>Desmophyllum</taxon>
    </lineage>
</organism>
<dbReference type="AlphaFoldDB" id="A0A9W9ZS70"/>
<dbReference type="InterPro" id="IPR050700">
    <property type="entry name" value="YIM1/Zinc_Alcohol_DH_Fams"/>
</dbReference>
<comment type="caution">
    <text evidence="2">The sequence shown here is derived from an EMBL/GenBank/DDBJ whole genome shotgun (WGS) entry which is preliminary data.</text>
</comment>
<reference evidence="2" key="1">
    <citation type="submission" date="2023-01" db="EMBL/GenBank/DDBJ databases">
        <title>Genome assembly of the deep-sea coral Lophelia pertusa.</title>
        <authorList>
            <person name="Herrera S."/>
            <person name="Cordes E."/>
        </authorList>
    </citation>
    <scope>NUCLEOTIDE SEQUENCE</scope>
    <source>
        <strain evidence="2">USNM1676648</strain>
        <tissue evidence="2">Polyp</tissue>
    </source>
</reference>
<evidence type="ECO:0000259" key="1">
    <source>
        <dbReference type="Pfam" id="PF08240"/>
    </source>
</evidence>
<keyword evidence="3" id="KW-1185">Reference proteome</keyword>
<dbReference type="InterPro" id="IPR013154">
    <property type="entry name" value="ADH-like_N"/>
</dbReference>
<dbReference type="GO" id="GO:0005739">
    <property type="term" value="C:mitochondrion"/>
    <property type="evidence" value="ECO:0007669"/>
    <property type="project" value="TreeGrafter"/>
</dbReference>
<proteinExistence type="predicted"/>
<dbReference type="OrthoDB" id="48317at2759"/>
<dbReference type="Gene3D" id="3.90.180.10">
    <property type="entry name" value="Medium-chain alcohol dehydrogenases, catalytic domain"/>
    <property type="match status" value="1"/>
</dbReference>
<protein>
    <submittedName>
        <fullName evidence="2">Reticulon-4-interacting protein 1, mitochondrial</fullName>
    </submittedName>
</protein>
<dbReference type="SUPFAM" id="SSF50129">
    <property type="entry name" value="GroES-like"/>
    <property type="match status" value="1"/>
</dbReference>